<comment type="subcellular location">
    <subcellularLocation>
        <location evidence="9 10">Peroxisome membrane</location>
    </subcellularLocation>
</comment>
<comment type="function">
    <text evidence="10">Component of the PEX13-PEX14 docking complex, a translocon channel that specifically mediates the import of peroxisomal cargo proteins bound to PEX5 receptor. The PEX13-PEX14 docking complex forms a large import pore which can be opened to a diameter of about 9 nm. Mechanistically, PEX5 receptor along with cargo proteins associates with the PEX14 subunit of the PEX13-PEX14 docking complex in the cytosol, leading to the insertion of the receptor into the organelle membrane with the concomitant translocation of the cargo into the peroxisome matrix.</text>
</comment>
<evidence type="ECO:0000256" key="4">
    <source>
        <dbReference type="ARBA" id="ARBA00023010"/>
    </source>
</evidence>
<sequence length="176" mass="18873">MSESGSSPIKPLEANHDSVKQSPHVEEKSKLVEGKFATSTEVPEGDVEQKPNSREELLSGQKLGRNIQNSPSEPILKTTANTTKITENSSQMSSLGEPSPKLPPIEPNTKNIEPSPRPQMIAQAVSFLNSANVQTAPLSKKLAFLKNKGLTQTEIDMAVKKASLENSNTGVSLALS</sequence>
<organism evidence="13 14">
    <name type="scientific">Basidiobolus ranarum</name>
    <dbReference type="NCBI Taxonomy" id="34480"/>
    <lineage>
        <taxon>Eukaryota</taxon>
        <taxon>Fungi</taxon>
        <taxon>Fungi incertae sedis</taxon>
        <taxon>Zoopagomycota</taxon>
        <taxon>Entomophthoromycotina</taxon>
        <taxon>Basidiobolomycetes</taxon>
        <taxon>Basidiobolales</taxon>
        <taxon>Basidiobolaceae</taxon>
        <taxon>Basidiobolus</taxon>
    </lineage>
</organism>
<keyword evidence="3 10" id="KW-0653">Protein transport</keyword>
<dbReference type="Gene3D" id="1.10.10.10">
    <property type="entry name" value="Winged helix-like DNA-binding domain superfamily/Winged helix DNA-binding domain"/>
    <property type="match status" value="1"/>
</dbReference>
<evidence type="ECO:0000256" key="2">
    <source>
        <dbReference type="ARBA" id="ARBA00022448"/>
    </source>
</evidence>
<evidence type="ECO:0000259" key="12">
    <source>
        <dbReference type="Pfam" id="PF04695"/>
    </source>
</evidence>
<evidence type="ECO:0000313" key="14">
    <source>
        <dbReference type="Proteomes" id="UP001479436"/>
    </source>
</evidence>
<name>A0ABR2VQD8_9FUNG</name>
<comment type="similarity">
    <text evidence="1 10">Belongs to the peroxin-14 family.</text>
</comment>
<dbReference type="Pfam" id="PF04695">
    <property type="entry name" value="Pex14_N"/>
    <property type="match status" value="1"/>
</dbReference>
<feature type="region of interest" description="Disordered" evidence="11">
    <location>
        <begin position="1"/>
        <end position="116"/>
    </location>
</feature>
<gene>
    <name evidence="13" type="ORF">K7432_013723</name>
</gene>
<dbReference type="EMBL" id="JASJQH010008282">
    <property type="protein sequence ID" value="KAK9693790.1"/>
    <property type="molecule type" value="Genomic_DNA"/>
</dbReference>
<evidence type="ECO:0000256" key="10">
    <source>
        <dbReference type="RuleBase" id="RU367032"/>
    </source>
</evidence>
<reference evidence="13 14" key="1">
    <citation type="submission" date="2023-04" db="EMBL/GenBank/DDBJ databases">
        <title>Genome of Basidiobolus ranarum AG-B5.</title>
        <authorList>
            <person name="Stajich J.E."/>
            <person name="Carter-House D."/>
            <person name="Gryganskyi A."/>
        </authorList>
    </citation>
    <scope>NUCLEOTIDE SEQUENCE [LARGE SCALE GENOMIC DNA]</scope>
    <source>
        <strain evidence="13 14">AG-B5</strain>
    </source>
</reference>
<feature type="compositionally biased region" description="Polar residues" evidence="11">
    <location>
        <begin position="66"/>
        <end position="96"/>
    </location>
</feature>
<protein>
    <recommendedName>
        <fullName evidence="7 10">Peroxisomal membrane protein PEX14</fullName>
    </recommendedName>
    <alternativeName>
        <fullName evidence="8 10">Peroxin-14</fullName>
    </alternativeName>
</protein>
<keyword evidence="2 10" id="KW-0813">Transport</keyword>
<keyword evidence="14" id="KW-1185">Reference proteome</keyword>
<evidence type="ECO:0000256" key="11">
    <source>
        <dbReference type="SAM" id="MobiDB-lite"/>
    </source>
</evidence>
<comment type="caution">
    <text evidence="13">The sequence shown here is derived from an EMBL/GenBank/DDBJ whole genome shotgun (WGS) entry which is preliminary data.</text>
</comment>
<dbReference type="Proteomes" id="UP001479436">
    <property type="component" value="Unassembled WGS sequence"/>
</dbReference>
<evidence type="ECO:0000256" key="1">
    <source>
        <dbReference type="ARBA" id="ARBA00005443"/>
    </source>
</evidence>
<evidence type="ECO:0000256" key="6">
    <source>
        <dbReference type="ARBA" id="ARBA00023140"/>
    </source>
</evidence>
<accession>A0ABR2VQD8</accession>
<evidence type="ECO:0000256" key="8">
    <source>
        <dbReference type="ARBA" id="ARBA00029691"/>
    </source>
</evidence>
<dbReference type="InterPro" id="IPR006785">
    <property type="entry name" value="Pex14_N"/>
</dbReference>
<dbReference type="InterPro" id="IPR025655">
    <property type="entry name" value="PEX14"/>
</dbReference>
<feature type="domain" description="Peroxisome membrane anchor protein Pex14p N-terminal" evidence="12">
    <location>
        <begin position="117"/>
        <end position="159"/>
    </location>
</feature>
<dbReference type="PANTHER" id="PTHR23058:SF0">
    <property type="entry name" value="PEROXISOMAL MEMBRANE PROTEIN PEX14"/>
    <property type="match status" value="1"/>
</dbReference>
<evidence type="ECO:0000256" key="7">
    <source>
        <dbReference type="ARBA" id="ARBA00029502"/>
    </source>
</evidence>
<feature type="compositionally biased region" description="Basic and acidic residues" evidence="11">
    <location>
        <begin position="47"/>
        <end position="57"/>
    </location>
</feature>
<evidence type="ECO:0000256" key="3">
    <source>
        <dbReference type="ARBA" id="ARBA00022927"/>
    </source>
</evidence>
<keyword evidence="6 10" id="KW-0576">Peroxisome</keyword>
<dbReference type="InterPro" id="IPR036388">
    <property type="entry name" value="WH-like_DNA-bd_sf"/>
</dbReference>
<evidence type="ECO:0000256" key="5">
    <source>
        <dbReference type="ARBA" id="ARBA00023136"/>
    </source>
</evidence>
<keyword evidence="4" id="KW-0811">Translocation</keyword>
<proteinExistence type="inferred from homology"/>
<keyword evidence="5 10" id="KW-0472">Membrane</keyword>
<evidence type="ECO:0000313" key="13">
    <source>
        <dbReference type="EMBL" id="KAK9693790.1"/>
    </source>
</evidence>
<evidence type="ECO:0000256" key="9">
    <source>
        <dbReference type="ARBA" id="ARBA00046271"/>
    </source>
</evidence>
<feature type="compositionally biased region" description="Basic and acidic residues" evidence="11">
    <location>
        <begin position="13"/>
        <end position="33"/>
    </location>
</feature>
<dbReference type="PANTHER" id="PTHR23058">
    <property type="entry name" value="PEROXISOMAL MEMBRANE PROTEIN PEX14"/>
    <property type="match status" value="1"/>
</dbReference>